<evidence type="ECO:0000313" key="2">
    <source>
        <dbReference type="Proteomes" id="UP000190625"/>
    </source>
</evidence>
<evidence type="ECO:0000313" key="1">
    <source>
        <dbReference type="EMBL" id="SKA03277.1"/>
    </source>
</evidence>
<dbReference type="AlphaFoldDB" id="A0A1T4QI12"/>
<gene>
    <name evidence="1" type="ORF">SAMN02745118_02570</name>
</gene>
<protein>
    <submittedName>
        <fullName evidence="1">Uncharacterized protein</fullName>
    </submittedName>
</protein>
<name>A0A1T4QI12_9FIRM</name>
<accession>A0A1T4QI12</accession>
<organism evidence="1 2">
    <name type="scientific">Selenihalanaerobacter shriftii</name>
    <dbReference type="NCBI Taxonomy" id="142842"/>
    <lineage>
        <taxon>Bacteria</taxon>
        <taxon>Bacillati</taxon>
        <taxon>Bacillota</taxon>
        <taxon>Clostridia</taxon>
        <taxon>Halanaerobiales</taxon>
        <taxon>Halobacteroidaceae</taxon>
        <taxon>Selenihalanaerobacter</taxon>
    </lineage>
</organism>
<sequence length="931" mass="110288">MNDKYNLILEKLYGVDCNKKPKEIIEELKDKITGEKSFKTDTYKDEENAGIFIKYISKDKENTITNLCIAAGLPNEEFDRAEKSYLSEIKDNRKDYKYILKGDLLGGALAQYAGIMAEGYIENHQIITYNSFGLGNLLEFKGNEFLGYEIGLLYYLNSIFYKDSKMTILRNELVYKGIIKDGNINDEFRRQGGQRLNAKRMQEVLIKIFNKILDLEEKEVKDLVEDSFNPLIIERKMRFIDNYRKYKERTQEEKSNIINYIMSDNIPSRLLKHVGFVYVVDDDLKSINRRLDDKTKKWIKKLEKDQLEYLLIHKFDLFDPFILDKESGNCESAINRLRKEPELGNMTNNISLDYLRSLVKDIIVDLHNKDKEFLKEVFKFTRRGRKQEVIKIVKDRLRHSLKLMKKLDMVDSSLQSFESRYLRENSDIFTENDRIYILAQPVLEQLERRMKYSEIQQLWNWELNSDNALLILGTKLEGDAELIEYHDTDESRKFNNEERRLKVQLEEPSQNRLYGSHKQRSNYRQELDNEYFVEDKEIYQFKNTHGLGFEILSQYTNPEWTIKLDAKDISGTYREVDKIKGKRKVGGEKYYGQNIVYKPSRYELVYLYGPNNEDKLIIDGFKNGDYGINLKDKVKENKDEKVPITYTPHRVRSKPFEFKILEKLEITKSIYDHTRVTIKGAIDEDNAKEYERKLDVEDPKLVMTYNNQDHKILFKGIIEAYDLEFKRHEYYLTIKAVSYSIFLKRARPNRIYQNLGTTYSQVLDKLMEDNPKFNIVFADDAQAQTPLTTKDYPLVLQYKESEWDFLKRISSYLNLPVIVDDTKDDQEGINILLGTHIGKAKELDNISGVEIKKTRRKNHKIHYYKVDCHEHFRSKEVFDIGKKVKYRLTNQEERTIDLVIIKNKIYVEEGVLCSDLTLVREEEINILQERR</sequence>
<dbReference type="Gene3D" id="3.55.50.10">
    <property type="entry name" value="Baseplate protein-like domains"/>
    <property type="match status" value="1"/>
</dbReference>
<dbReference type="SUPFAM" id="SSF69279">
    <property type="entry name" value="Phage tail proteins"/>
    <property type="match status" value="1"/>
</dbReference>
<proteinExistence type="predicted"/>
<keyword evidence="2" id="KW-1185">Reference proteome</keyword>
<dbReference type="STRING" id="142842.SAMN02745118_02570"/>
<dbReference type="RefSeq" id="WP_143555721.1">
    <property type="nucleotide sequence ID" value="NZ_FUWM01000028.1"/>
</dbReference>
<feature type="non-terminal residue" evidence="1">
    <location>
        <position position="931"/>
    </location>
</feature>
<dbReference type="EMBL" id="FUWM01000028">
    <property type="protein sequence ID" value="SKA03277.1"/>
    <property type="molecule type" value="Genomic_DNA"/>
</dbReference>
<reference evidence="2" key="1">
    <citation type="submission" date="2017-02" db="EMBL/GenBank/DDBJ databases">
        <authorList>
            <person name="Varghese N."/>
            <person name="Submissions S."/>
        </authorList>
    </citation>
    <scope>NUCLEOTIDE SEQUENCE [LARGE SCALE GENOMIC DNA]</scope>
    <source>
        <strain evidence="2">ATCC BAA-73</strain>
    </source>
</reference>
<dbReference type="OrthoDB" id="2109809at2"/>
<dbReference type="Proteomes" id="UP000190625">
    <property type="component" value="Unassembled WGS sequence"/>
</dbReference>